<name>H8MCQ1_RIEAD</name>
<evidence type="ECO:0000313" key="2">
    <source>
        <dbReference type="EMBL" id="AFD56565.1"/>
    </source>
</evidence>
<accession>H8MCQ1</accession>
<protein>
    <submittedName>
        <fullName evidence="2">Uncharacterized protein</fullName>
    </submittedName>
</protein>
<dbReference type="KEGG" id="rai:RA0C_1678"/>
<gene>
    <name evidence="2" type="ORF">RA0C_1678</name>
</gene>
<feature type="region of interest" description="Disordered" evidence="1">
    <location>
        <begin position="1"/>
        <end position="21"/>
    </location>
</feature>
<evidence type="ECO:0000256" key="1">
    <source>
        <dbReference type="SAM" id="MobiDB-lite"/>
    </source>
</evidence>
<sequence length="38" mass="4322">MSKAPNGKRLELRTNANDENGKAANRGRLYFVKVLFEI</sequence>
<dbReference type="PATRIC" id="fig|693978.17.peg.1665"/>
<dbReference type="AlphaFoldDB" id="H8MCQ1"/>
<evidence type="ECO:0000313" key="3">
    <source>
        <dbReference type="Proteomes" id="UP000010093"/>
    </source>
</evidence>
<organism evidence="2 3">
    <name type="scientific">Riemerella anatipestifer (strain ATCC 11845 / DSM 15868 / JCM 9532 / NCTC 11014)</name>
    <dbReference type="NCBI Taxonomy" id="693978"/>
    <lineage>
        <taxon>Bacteria</taxon>
        <taxon>Pseudomonadati</taxon>
        <taxon>Bacteroidota</taxon>
        <taxon>Flavobacteriia</taxon>
        <taxon>Flavobacteriales</taxon>
        <taxon>Weeksellaceae</taxon>
        <taxon>Riemerella</taxon>
    </lineage>
</organism>
<proteinExistence type="predicted"/>
<reference evidence="2 3" key="1">
    <citation type="journal article" date="2012" name="J. Bacteriol.">
        <title>Complete genome sequence of Riemerella anatipestifer reference strain.</title>
        <authorList>
            <person name="Wang X."/>
            <person name="Zhu D."/>
            <person name="Wang M."/>
            <person name="Cheng A."/>
            <person name="Jia R."/>
            <person name="Zhou Y."/>
            <person name="Chen Z."/>
            <person name="Luo Q."/>
            <person name="Liu F."/>
            <person name="Wang Y."/>
            <person name="Chen X.Y."/>
        </authorList>
    </citation>
    <scope>NUCLEOTIDE SEQUENCE [LARGE SCALE GENOMIC DNA]</scope>
    <source>
        <strain evidence="3">DSM 15868</strain>
    </source>
</reference>
<dbReference type="EMBL" id="CP003388">
    <property type="protein sequence ID" value="AFD56565.1"/>
    <property type="molecule type" value="Genomic_DNA"/>
</dbReference>
<dbReference type="HOGENOM" id="CLU_215948_0_0_10"/>
<dbReference type="Proteomes" id="UP000010093">
    <property type="component" value="Chromosome"/>
</dbReference>